<evidence type="ECO:0000256" key="1">
    <source>
        <dbReference type="SAM" id="MobiDB-lite"/>
    </source>
</evidence>
<accession>A0A4C1UMP8</accession>
<dbReference type="AlphaFoldDB" id="A0A4C1UMP8"/>
<gene>
    <name evidence="2" type="ORF">EVAR_15927_1</name>
</gene>
<evidence type="ECO:0000313" key="3">
    <source>
        <dbReference type="Proteomes" id="UP000299102"/>
    </source>
</evidence>
<comment type="caution">
    <text evidence="2">The sequence shown here is derived from an EMBL/GenBank/DDBJ whole genome shotgun (WGS) entry which is preliminary data.</text>
</comment>
<dbReference type="EMBL" id="BGZK01000190">
    <property type="protein sequence ID" value="GBP27154.1"/>
    <property type="molecule type" value="Genomic_DNA"/>
</dbReference>
<proteinExistence type="predicted"/>
<protein>
    <submittedName>
        <fullName evidence="2">Uncharacterized protein</fullName>
    </submittedName>
</protein>
<name>A0A4C1UMP8_EUMVA</name>
<reference evidence="2 3" key="1">
    <citation type="journal article" date="2019" name="Commun. Biol.">
        <title>The bagworm genome reveals a unique fibroin gene that provides high tensile strength.</title>
        <authorList>
            <person name="Kono N."/>
            <person name="Nakamura H."/>
            <person name="Ohtoshi R."/>
            <person name="Tomita M."/>
            <person name="Numata K."/>
            <person name="Arakawa K."/>
        </authorList>
    </citation>
    <scope>NUCLEOTIDE SEQUENCE [LARGE SCALE GENOMIC DNA]</scope>
</reference>
<keyword evidence="3" id="KW-1185">Reference proteome</keyword>
<organism evidence="2 3">
    <name type="scientific">Eumeta variegata</name>
    <name type="common">Bagworm moth</name>
    <name type="synonym">Eumeta japonica</name>
    <dbReference type="NCBI Taxonomy" id="151549"/>
    <lineage>
        <taxon>Eukaryota</taxon>
        <taxon>Metazoa</taxon>
        <taxon>Ecdysozoa</taxon>
        <taxon>Arthropoda</taxon>
        <taxon>Hexapoda</taxon>
        <taxon>Insecta</taxon>
        <taxon>Pterygota</taxon>
        <taxon>Neoptera</taxon>
        <taxon>Endopterygota</taxon>
        <taxon>Lepidoptera</taxon>
        <taxon>Glossata</taxon>
        <taxon>Ditrysia</taxon>
        <taxon>Tineoidea</taxon>
        <taxon>Psychidae</taxon>
        <taxon>Oiketicinae</taxon>
        <taxon>Eumeta</taxon>
    </lineage>
</organism>
<feature type="region of interest" description="Disordered" evidence="1">
    <location>
        <begin position="85"/>
        <end position="113"/>
    </location>
</feature>
<evidence type="ECO:0000313" key="2">
    <source>
        <dbReference type="EMBL" id="GBP27154.1"/>
    </source>
</evidence>
<sequence>MALLLKNAISPRSLRPLLKCLKLRTLTSGIKSRRSAAIGSLGCLDFSISKGWNEEFRYILDLSLPFLIEKCVSITSFGQFPVPAPHSAPRPGVSSDTIPSHGSDLDETGINLT</sequence>
<dbReference type="Proteomes" id="UP000299102">
    <property type="component" value="Unassembled WGS sequence"/>
</dbReference>